<dbReference type="InterPro" id="IPR013098">
    <property type="entry name" value="Ig_I-set"/>
</dbReference>
<protein>
    <recommendedName>
        <fullName evidence="5">Ig-like domain-containing protein</fullName>
    </recommendedName>
</protein>
<dbReference type="FunFam" id="2.60.40.10:FF:000214">
    <property type="entry name" value="titin isoform X1"/>
    <property type="match status" value="1"/>
</dbReference>
<dbReference type="PROSITE" id="PS50835">
    <property type="entry name" value="IG_LIKE"/>
    <property type="match status" value="1"/>
</dbReference>
<organism evidence="6 7">
    <name type="scientific">Maylandia zebra</name>
    <name type="common">zebra mbuna</name>
    <dbReference type="NCBI Taxonomy" id="106582"/>
    <lineage>
        <taxon>Eukaryota</taxon>
        <taxon>Metazoa</taxon>
        <taxon>Chordata</taxon>
        <taxon>Craniata</taxon>
        <taxon>Vertebrata</taxon>
        <taxon>Euteleostomi</taxon>
        <taxon>Actinopterygii</taxon>
        <taxon>Neopterygii</taxon>
        <taxon>Teleostei</taxon>
        <taxon>Neoteleostei</taxon>
        <taxon>Acanthomorphata</taxon>
        <taxon>Ovalentaria</taxon>
        <taxon>Cichlomorphae</taxon>
        <taxon>Cichliformes</taxon>
        <taxon>Cichlidae</taxon>
        <taxon>African cichlids</taxon>
        <taxon>Pseudocrenilabrinae</taxon>
        <taxon>Haplochromini</taxon>
        <taxon>Maylandia</taxon>
        <taxon>Maylandia zebra complex</taxon>
    </lineage>
</organism>
<keyword evidence="2" id="KW-0963">Cytoplasm</keyword>
<dbReference type="Pfam" id="PF07679">
    <property type="entry name" value="I-set"/>
    <property type="match status" value="1"/>
</dbReference>
<dbReference type="Gene3D" id="2.60.40.10">
    <property type="entry name" value="Immunoglobulins"/>
    <property type="match status" value="1"/>
</dbReference>
<evidence type="ECO:0000256" key="3">
    <source>
        <dbReference type="ARBA" id="ARBA00022553"/>
    </source>
</evidence>
<evidence type="ECO:0000313" key="6">
    <source>
        <dbReference type="Ensembl" id="ENSMZEP00005008250.1"/>
    </source>
</evidence>
<dbReference type="AlphaFoldDB" id="A0A3P9BEC4"/>
<reference evidence="6" key="3">
    <citation type="submission" date="2025-09" db="UniProtKB">
        <authorList>
            <consortium name="Ensembl"/>
        </authorList>
    </citation>
    <scope>IDENTIFICATION</scope>
</reference>
<dbReference type="Ensembl" id="ENSMZET00005008578.1">
    <property type="protein sequence ID" value="ENSMZEP00005008250.1"/>
    <property type="gene ID" value="ENSMZEG00005006288.1"/>
</dbReference>
<dbReference type="Proteomes" id="UP000265160">
    <property type="component" value="LG16"/>
</dbReference>
<accession>A0A3P9BEC4</accession>
<evidence type="ECO:0000256" key="1">
    <source>
        <dbReference type="ARBA" id="ARBA00004496"/>
    </source>
</evidence>
<dbReference type="InterPro" id="IPR013783">
    <property type="entry name" value="Ig-like_fold"/>
</dbReference>
<proteinExistence type="predicted"/>
<dbReference type="SMART" id="SM00409">
    <property type="entry name" value="IG"/>
    <property type="match status" value="1"/>
</dbReference>
<evidence type="ECO:0000256" key="2">
    <source>
        <dbReference type="ARBA" id="ARBA00022490"/>
    </source>
</evidence>
<dbReference type="STRING" id="106582.ENSMZEP00005008250"/>
<sequence>ERRPSLSASCHTRASRWSGRRGQTYCQGLPDSGSAYRQRYGTRSDWAPRIEDKAFLTGGCGYHLLTTSVSVPLEPAVEFTKPLEDQTVEEEATATLECEVSRENAEVRWFREGQELRKTKKYDTIVDGRKRALIIHDCSPEDAKLYTCDAKDFKTSCFLEVTRKDLNQALIFQICCRTSS</sequence>
<dbReference type="SUPFAM" id="SSF48726">
    <property type="entry name" value="Immunoglobulin"/>
    <property type="match status" value="1"/>
</dbReference>
<dbReference type="InterPro" id="IPR052385">
    <property type="entry name" value="Obscurin/Obscurin-like_Reg"/>
</dbReference>
<keyword evidence="4" id="KW-1015">Disulfide bond</keyword>
<dbReference type="PANTHER" id="PTHR35971:SF4">
    <property type="entry name" value="OBSCURIN"/>
    <property type="match status" value="1"/>
</dbReference>
<evidence type="ECO:0000259" key="5">
    <source>
        <dbReference type="PROSITE" id="PS50835"/>
    </source>
</evidence>
<reference evidence="6 7" key="1">
    <citation type="journal article" date="2014" name="Nature">
        <title>The genomic substrate for adaptive radiation in African cichlid fish.</title>
        <authorList>
            <person name="Brawand D."/>
            <person name="Wagner C.E."/>
            <person name="Li Y.I."/>
            <person name="Malinsky M."/>
            <person name="Keller I."/>
            <person name="Fan S."/>
            <person name="Simakov O."/>
            <person name="Ng A.Y."/>
            <person name="Lim Z.W."/>
            <person name="Bezault E."/>
            <person name="Turner-Maier J."/>
            <person name="Johnson J."/>
            <person name="Alcazar R."/>
            <person name="Noh H.J."/>
            <person name="Russell P."/>
            <person name="Aken B."/>
            <person name="Alfoldi J."/>
            <person name="Amemiya C."/>
            <person name="Azzouzi N."/>
            <person name="Baroiller J.F."/>
            <person name="Barloy-Hubler F."/>
            <person name="Berlin A."/>
            <person name="Bloomquist R."/>
            <person name="Carleton K.L."/>
            <person name="Conte M.A."/>
            <person name="D'Cotta H."/>
            <person name="Eshel O."/>
            <person name="Gaffney L."/>
            <person name="Galibert F."/>
            <person name="Gante H.F."/>
            <person name="Gnerre S."/>
            <person name="Greuter L."/>
            <person name="Guyon R."/>
            <person name="Haddad N.S."/>
            <person name="Haerty W."/>
            <person name="Harris R.M."/>
            <person name="Hofmann H.A."/>
            <person name="Hourlier T."/>
            <person name="Hulata G."/>
            <person name="Jaffe D.B."/>
            <person name="Lara M."/>
            <person name="Lee A.P."/>
            <person name="MacCallum I."/>
            <person name="Mwaiko S."/>
            <person name="Nikaido M."/>
            <person name="Nishihara H."/>
            <person name="Ozouf-Costaz C."/>
            <person name="Penman D.J."/>
            <person name="Przybylski D."/>
            <person name="Rakotomanga M."/>
            <person name="Renn S.C.P."/>
            <person name="Ribeiro F.J."/>
            <person name="Ron M."/>
            <person name="Salzburger W."/>
            <person name="Sanchez-Pulido L."/>
            <person name="Santos M.E."/>
            <person name="Searle S."/>
            <person name="Sharpe T."/>
            <person name="Swofford R."/>
            <person name="Tan F.J."/>
            <person name="Williams L."/>
            <person name="Young S."/>
            <person name="Yin S."/>
            <person name="Okada N."/>
            <person name="Kocher T.D."/>
            <person name="Miska E.A."/>
            <person name="Lander E.S."/>
            <person name="Venkatesh B."/>
            <person name="Fernald R.D."/>
            <person name="Meyer A."/>
            <person name="Ponting C.P."/>
            <person name="Streelman J.T."/>
            <person name="Lindblad-Toh K."/>
            <person name="Seehausen O."/>
            <person name="Di Palma F."/>
        </authorList>
    </citation>
    <scope>NUCLEOTIDE SEQUENCE</scope>
</reference>
<dbReference type="InterPro" id="IPR036179">
    <property type="entry name" value="Ig-like_dom_sf"/>
</dbReference>
<reference evidence="6" key="2">
    <citation type="submission" date="2025-08" db="UniProtKB">
        <authorList>
            <consortium name="Ensembl"/>
        </authorList>
    </citation>
    <scope>IDENTIFICATION</scope>
</reference>
<dbReference type="PANTHER" id="PTHR35971">
    <property type="entry name" value="SI:DKEY-31G6.6"/>
    <property type="match status" value="1"/>
</dbReference>
<dbReference type="GO" id="GO:0005737">
    <property type="term" value="C:cytoplasm"/>
    <property type="evidence" value="ECO:0007669"/>
    <property type="project" value="UniProtKB-SubCell"/>
</dbReference>
<dbReference type="InterPro" id="IPR007110">
    <property type="entry name" value="Ig-like_dom"/>
</dbReference>
<name>A0A3P9BEC4_9CICH</name>
<evidence type="ECO:0000256" key="4">
    <source>
        <dbReference type="ARBA" id="ARBA00023157"/>
    </source>
</evidence>
<keyword evidence="7" id="KW-1185">Reference proteome</keyword>
<dbReference type="GeneTree" id="ENSGT01110000267173"/>
<keyword evidence="3" id="KW-0597">Phosphoprotein</keyword>
<feature type="domain" description="Ig-like" evidence="5">
    <location>
        <begin position="75"/>
        <end position="167"/>
    </location>
</feature>
<evidence type="ECO:0000313" key="7">
    <source>
        <dbReference type="Proteomes" id="UP000265160"/>
    </source>
</evidence>
<dbReference type="InterPro" id="IPR003599">
    <property type="entry name" value="Ig_sub"/>
</dbReference>
<comment type="subcellular location">
    <subcellularLocation>
        <location evidence="1">Cytoplasm</location>
    </subcellularLocation>
</comment>